<name>A0A8S5S2Z8_9CAUD</name>
<feature type="domain" description="Mur ligase C-terminal" evidence="10">
    <location>
        <begin position="304"/>
        <end position="421"/>
    </location>
</feature>
<dbReference type="FunFam" id="3.40.1190.10:FF:000011">
    <property type="entry name" value="Folylpolyglutamate synthase/dihydrofolate synthase"/>
    <property type="match status" value="1"/>
</dbReference>
<evidence type="ECO:0000256" key="6">
    <source>
        <dbReference type="ARBA" id="ARBA00022741"/>
    </source>
</evidence>
<evidence type="ECO:0000313" key="12">
    <source>
        <dbReference type="EMBL" id="DAF45195.1"/>
    </source>
</evidence>
<dbReference type="SUPFAM" id="SSF53244">
    <property type="entry name" value="MurD-like peptide ligases, peptide-binding domain"/>
    <property type="match status" value="1"/>
</dbReference>
<evidence type="ECO:0000256" key="7">
    <source>
        <dbReference type="ARBA" id="ARBA00022840"/>
    </source>
</evidence>
<dbReference type="SUPFAM" id="SSF53623">
    <property type="entry name" value="MurD-like peptide ligases, catalytic domain"/>
    <property type="match status" value="1"/>
</dbReference>
<dbReference type="InterPro" id="IPR004101">
    <property type="entry name" value="Mur_ligase_C"/>
</dbReference>
<sequence length="429" mass="47113">MNYNQTLEFLFSSLPAFENTGASAYKPGLERITAFCRHLGNPQRNFFTIHVAGTNGKGSVAHIIAAVLQQAGYRTGLFTSPHLQDFRERIRVDGEMIPKQKVVNFVDKHHDKMVGLELSFFEMTAAMAFDYFAQSDVEVAVIETGLGGRLDATNIIVPILSIITNIGLEHTALLGDTLQKIAAEKAGIIKKSIPVIIGEADDRYNGVIEQAAAANKSRVIYAEREFLYEGRTERDGSQLFRLRRTRDDKAFEVELDLAGNYQSHNIVTASAAVDFLHEETPLTISRRAYLEGMRGAASHTALHGRWQKLGEAPLTICDTGHNAHGIAYVAEQLKATPHRKLYCVMGFVRDKDLAHILPLLPRDAHYIFTQARSERALTAGELTAKAAIYGLQGEAVADVQAAVARARELAGAEDMIFIGGSTYVVGEAL</sequence>
<dbReference type="Pfam" id="PF02875">
    <property type="entry name" value="Mur_ligase_C"/>
    <property type="match status" value="1"/>
</dbReference>
<comment type="similarity">
    <text evidence="2">Belongs to the folylpolyglutamate synthase family.</text>
</comment>
<dbReference type="Pfam" id="PF08245">
    <property type="entry name" value="Mur_ligase_M"/>
    <property type="match status" value="1"/>
</dbReference>
<reference evidence="12" key="1">
    <citation type="journal article" date="2021" name="Proc. Natl. Acad. Sci. U.S.A.">
        <title>A Catalog of Tens of Thousands of Viruses from Human Metagenomes Reveals Hidden Associations with Chronic Diseases.</title>
        <authorList>
            <person name="Tisza M.J."/>
            <person name="Buck C.B."/>
        </authorList>
    </citation>
    <scope>NUCLEOTIDE SEQUENCE</scope>
    <source>
        <strain evidence="12">CtBLh2</strain>
    </source>
</reference>
<dbReference type="PIRSF" id="PIRSF001563">
    <property type="entry name" value="Folylpolyglu_synth"/>
    <property type="match status" value="1"/>
</dbReference>
<dbReference type="InterPro" id="IPR036615">
    <property type="entry name" value="Mur_ligase_C_dom_sf"/>
</dbReference>
<keyword evidence="4" id="KW-0436">Ligase</keyword>
<protein>
    <recommendedName>
        <fullName evidence="3">tetrahydrofolate synthase</fullName>
        <ecNumber evidence="3">6.3.2.17</ecNumber>
    </recommendedName>
</protein>
<dbReference type="InterPro" id="IPR013221">
    <property type="entry name" value="Mur_ligase_cen"/>
</dbReference>
<dbReference type="GO" id="GO:0004326">
    <property type="term" value="F:tetrahydrofolylpolyglutamate synthase activity"/>
    <property type="evidence" value="ECO:0007669"/>
    <property type="project" value="UniProtKB-EC"/>
</dbReference>
<dbReference type="Gene3D" id="3.90.190.20">
    <property type="entry name" value="Mur ligase, C-terminal domain"/>
    <property type="match status" value="1"/>
</dbReference>
<keyword evidence="8" id="KW-0460">Magnesium</keyword>
<dbReference type="EMBL" id="BK032514">
    <property type="protein sequence ID" value="DAF45195.1"/>
    <property type="molecule type" value="Genomic_DNA"/>
</dbReference>
<dbReference type="InterPro" id="IPR036565">
    <property type="entry name" value="Mur-like_cat_sf"/>
</dbReference>
<dbReference type="PROSITE" id="PS01012">
    <property type="entry name" value="FOLYLPOLYGLU_SYNT_2"/>
    <property type="match status" value="1"/>
</dbReference>
<dbReference type="InterPro" id="IPR001645">
    <property type="entry name" value="Folylpolyglutamate_synth"/>
</dbReference>
<evidence type="ECO:0000256" key="2">
    <source>
        <dbReference type="ARBA" id="ARBA00008276"/>
    </source>
</evidence>
<evidence type="ECO:0000256" key="1">
    <source>
        <dbReference type="ARBA" id="ARBA00001946"/>
    </source>
</evidence>
<keyword evidence="6" id="KW-0547">Nucleotide-binding</keyword>
<comment type="catalytic activity">
    <reaction evidence="9">
        <text>(6S)-5,6,7,8-tetrahydrofolyl-(gamma-L-Glu)(n) + L-glutamate + ATP = (6S)-5,6,7,8-tetrahydrofolyl-(gamma-L-Glu)(n+1) + ADP + phosphate + H(+)</text>
        <dbReference type="Rhea" id="RHEA:10580"/>
        <dbReference type="Rhea" id="RHEA-COMP:14738"/>
        <dbReference type="Rhea" id="RHEA-COMP:14740"/>
        <dbReference type="ChEBI" id="CHEBI:15378"/>
        <dbReference type="ChEBI" id="CHEBI:29985"/>
        <dbReference type="ChEBI" id="CHEBI:30616"/>
        <dbReference type="ChEBI" id="CHEBI:43474"/>
        <dbReference type="ChEBI" id="CHEBI:141005"/>
        <dbReference type="ChEBI" id="CHEBI:456216"/>
        <dbReference type="EC" id="6.3.2.17"/>
    </reaction>
</comment>
<feature type="domain" description="Mur ligase central" evidence="11">
    <location>
        <begin position="51"/>
        <end position="273"/>
    </location>
</feature>
<evidence type="ECO:0000256" key="4">
    <source>
        <dbReference type="ARBA" id="ARBA00022598"/>
    </source>
</evidence>
<dbReference type="GO" id="GO:0046872">
    <property type="term" value="F:metal ion binding"/>
    <property type="evidence" value="ECO:0007669"/>
    <property type="project" value="UniProtKB-KW"/>
</dbReference>
<dbReference type="GO" id="GO:0005524">
    <property type="term" value="F:ATP binding"/>
    <property type="evidence" value="ECO:0007669"/>
    <property type="project" value="UniProtKB-KW"/>
</dbReference>
<organism evidence="12">
    <name type="scientific">Siphoviridae sp. ctBLh2</name>
    <dbReference type="NCBI Taxonomy" id="2827803"/>
    <lineage>
        <taxon>Viruses</taxon>
        <taxon>Duplodnaviria</taxon>
        <taxon>Heunggongvirae</taxon>
        <taxon>Uroviricota</taxon>
        <taxon>Caudoviricetes</taxon>
    </lineage>
</organism>
<accession>A0A8S5S2Z8</accession>
<evidence type="ECO:0000259" key="11">
    <source>
        <dbReference type="Pfam" id="PF08245"/>
    </source>
</evidence>
<evidence type="ECO:0000256" key="9">
    <source>
        <dbReference type="ARBA" id="ARBA00047493"/>
    </source>
</evidence>
<dbReference type="GO" id="GO:0008841">
    <property type="term" value="F:dihydrofolate synthase activity"/>
    <property type="evidence" value="ECO:0007669"/>
    <property type="project" value="TreeGrafter"/>
</dbReference>
<dbReference type="EC" id="6.3.2.17" evidence="3"/>
<evidence type="ECO:0000256" key="8">
    <source>
        <dbReference type="ARBA" id="ARBA00022842"/>
    </source>
</evidence>
<comment type="cofactor">
    <cofactor evidence="1">
        <name>Mg(2+)</name>
        <dbReference type="ChEBI" id="CHEBI:18420"/>
    </cofactor>
</comment>
<proteinExistence type="inferred from homology"/>
<dbReference type="InterPro" id="IPR018109">
    <property type="entry name" value="Folylpolyglutamate_synth_CS"/>
</dbReference>
<dbReference type="PANTHER" id="PTHR11136">
    <property type="entry name" value="FOLYLPOLYGLUTAMATE SYNTHASE-RELATED"/>
    <property type="match status" value="1"/>
</dbReference>
<evidence type="ECO:0000259" key="10">
    <source>
        <dbReference type="Pfam" id="PF02875"/>
    </source>
</evidence>
<dbReference type="Gene3D" id="3.40.1190.10">
    <property type="entry name" value="Mur-like, catalytic domain"/>
    <property type="match status" value="1"/>
</dbReference>
<dbReference type="NCBIfam" id="TIGR01499">
    <property type="entry name" value="folC"/>
    <property type="match status" value="1"/>
</dbReference>
<dbReference type="PANTHER" id="PTHR11136:SF0">
    <property type="entry name" value="DIHYDROFOLATE SYNTHETASE-RELATED"/>
    <property type="match status" value="1"/>
</dbReference>
<keyword evidence="5" id="KW-0479">Metal-binding</keyword>
<keyword evidence="7" id="KW-0067">ATP-binding</keyword>
<evidence type="ECO:0000256" key="5">
    <source>
        <dbReference type="ARBA" id="ARBA00022723"/>
    </source>
</evidence>
<evidence type="ECO:0000256" key="3">
    <source>
        <dbReference type="ARBA" id="ARBA00013025"/>
    </source>
</evidence>